<name>A0A6N4TH50_9FIRM</name>
<feature type="transmembrane region" description="Helical" evidence="5">
    <location>
        <begin position="12"/>
        <end position="33"/>
    </location>
</feature>
<dbReference type="AlphaFoldDB" id="A0A6N4TH50"/>
<dbReference type="Pfam" id="PF03793">
    <property type="entry name" value="PASTA"/>
    <property type="match status" value="2"/>
</dbReference>
<evidence type="ECO:0000259" key="6">
    <source>
        <dbReference type="PROSITE" id="PS51178"/>
    </source>
</evidence>
<dbReference type="CDD" id="cd06576">
    <property type="entry name" value="PASTA_Pbp2x-like_1"/>
    <property type="match status" value="1"/>
</dbReference>
<feature type="compositionally biased region" description="Low complexity" evidence="4">
    <location>
        <begin position="592"/>
        <end position="610"/>
    </location>
</feature>
<dbReference type="SUPFAM" id="SSF56601">
    <property type="entry name" value="beta-lactamase/transpeptidase-like"/>
    <property type="match status" value="1"/>
</dbReference>
<organism evidence="7 8">
    <name type="scientific">Amedibacterium intestinale</name>
    <dbReference type="NCBI Taxonomy" id="2583452"/>
    <lineage>
        <taxon>Bacteria</taxon>
        <taxon>Bacillati</taxon>
        <taxon>Bacillota</taxon>
        <taxon>Erysipelotrichia</taxon>
        <taxon>Erysipelotrichales</taxon>
        <taxon>Erysipelotrichaceae</taxon>
        <taxon>Amedibacterium</taxon>
    </lineage>
</organism>
<dbReference type="Gene3D" id="3.30.70.2110">
    <property type="match status" value="1"/>
</dbReference>
<feature type="region of interest" description="Disordered" evidence="4">
    <location>
        <begin position="592"/>
        <end position="615"/>
    </location>
</feature>
<dbReference type="RefSeq" id="WP_115715374.1">
    <property type="nucleotide sequence ID" value="NZ_AP019695.1"/>
</dbReference>
<proteinExistence type="inferred from homology"/>
<evidence type="ECO:0000256" key="3">
    <source>
        <dbReference type="ARBA" id="ARBA00023136"/>
    </source>
</evidence>
<dbReference type="SUPFAM" id="SSF56519">
    <property type="entry name" value="Penicillin binding protein dimerisation domain"/>
    <property type="match status" value="1"/>
</dbReference>
<comment type="subcellular location">
    <subcellularLocation>
        <location evidence="1">Membrane</location>
    </subcellularLocation>
</comment>
<dbReference type="KEGG" id="aarg:Aargi30884_11010"/>
<dbReference type="Pfam" id="PF03717">
    <property type="entry name" value="PBP_dimer"/>
    <property type="match status" value="1"/>
</dbReference>
<dbReference type="InterPro" id="IPR050515">
    <property type="entry name" value="Beta-lactam/transpept"/>
</dbReference>
<evidence type="ECO:0000256" key="2">
    <source>
        <dbReference type="ARBA" id="ARBA00007171"/>
    </source>
</evidence>
<sequence>MNPKRSNKTMAVLLLVMIITGALIISNVLFTMVTHKHYRSGVDVKEYKEPDTYSSNVLKANRGTIYDRNGEVIAKDEDTYTLVAILDENRKGINNTPAYVKDIDDTAYKLSKVLDLKETEISKILRDAREDGLYQTELGLRGKNLSAETKEKIDAMKLPGITFTKTVKRNYPQGTFASHLIGFASYDEESKEIQGQMGLEKTLNDYLSGEDGLEVYQKDVNGNVLAGTKHTEKYALNGDDVYLTLDSNVQLALQSSLQKTMKETKAKKAWGLVMEVETGKILGWASTPSFDLNERNIKDYLNVPSEYLYEPGSVMKGITYAAAIDSGNYPYDKTFRSGVFNYYTDDNGKIIRSETKTGLPPIYDALKKDHGTITFDKGFAVSSNIGICELLTKYLDPNIFKDYVVNKFNFTKKVDIPFIENTPGHMNFTYASEKLNTGFGQGISVNSLQMAQAYTAILNDGVMVRPYVVERIEDPNTGKVVEEYDTKVVGNPIKKSTSEYMRKLMKMVVEDKEGSGQRYKMDGVSVIAKTGTGQIANDKGQYGDTYTQSVMAAAPADDPKVMVYYIFESPYLFNDTGTPFKETMKAALVSSNISGESESESNEQNTSSSNKWEEYQMPSLVNHSTEYVEKKLKEIDVNIVKIGNGKSVLRQFPEENTSINSNGKVFLLTDGNTITMPDMKGWTKKDITAFWNLTGIAIEMEGNGSVTKQNVKAGKTISKDTQIKVTMK</sequence>
<dbReference type="SUPFAM" id="SSF54184">
    <property type="entry name" value="Penicillin-binding protein 2x (pbp-2x), c-terminal domain"/>
    <property type="match status" value="2"/>
</dbReference>
<dbReference type="GO" id="GO:0071555">
    <property type="term" value="P:cell wall organization"/>
    <property type="evidence" value="ECO:0007669"/>
    <property type="project" value="TreeGrafter"/>
</dbReference>
<feature type="domain" description="PASTA" evidence="6">
    <location>
        <begin position="672"/>
        <end position="728"/>
    </location>
</feature>
<dbReference type="Gene3D" id="2.20.70.70">
    <property type="match status" value="1"/>
</dbReference>
<keyword evidence="5" id="KW-1133">Transmembrane helix</keyword>
<dbReference type="GO" id="GO:0008658">
    <property type="term" value="F:penicillin binding"/>
    <property type="evidence" value="ECO:0007669"/>
    <property type="project" value="InterPro"/>
</dbReference>
<dbReference type="Proteomes" id="UP000464754">
    <property type="component" value="Chromosome"/>
</dbReference>
<dbReference type="EMBL" id="AP019695">
    <property type="protein sequence ID" value="BBK22198.1"/>
    <property type="molecule type" value="Genomic_DNA"/>
</dbReference>
<comment type="similarity">
    <text evidence="2">Belongs to the transpeptidase family.</text>
</comment>
<dbReference type="Gene3D" id="3.90.1310.10">
    <property type="entry name" value="Penicillin-binding protein 2a (Domain 2)"/>
    <property type="match status" value="1"/>
</dbReference>
<keyword evidence="8" id="KW-1185">Reference proteome</keyword>
<evidence type="ECO:0000256" key="1">
    <source>
        <dbReference type="ARBA" id="ARBA00004370"/>
    </source>
</evidence>
<dbReference type="Pfam" id="PF00905">
    <property type="entry name" value="Transpeptidase"/>
    <property type="match status" value="1"/>
</dbReference>
<dbReference type="InterPro" id="IPR036138">
    <property type="entry name" value="PBP_dimer_sf"/>
</dbReference>
<accession>A0A6N4TH50</accession>
<dbReference type="InterPro" id="IPR001460">
    <property type="entry name" value="PCN-bd_Tpept"/>
</dbReference>
<reference evidence="8" key="1">
    <citation type="submission" date="2019-05" db="EMBL/GenBank/DDBJ databases">
        <title>Complete genome sequencing of Absiella argi strain JCM 30884.</title>
        <authorList>
            <person name="Sakamoto M."/>
            <person name="Murakami T."/>
            <person name="Mori H."/>
        </authorList>
    </citation>
    <scope>NUCLEOTIDE SEQUENCE [LARGE SCALE GENOMIC DNA]</scope>
    <source>
        <strain evidence="8">JCM 30884</strain>
    </source>
</reference>
<keyword evidence="3 5" id="KW-0472">Membrane</keyword>
<dbReference type="PANTHER" id="PTHR30627:SF26">
    <property type="entry name" value="PENICILLIN-BINDING PROTEIN 2B"/>
    <property type="match status" value="1"/>
</dbReference>
<protein>
    <submittedName>
        <fullName evidence="7">Penicillin-binding protein 2B</fullName>
    </submittedName>
</protein>
<evidence type="ECO:0000313" key="7">
    <source>
        <dbReference type="EMBL" id="BBK22198.1"/>
    </source>
</evidence>
<gene>
    <name evidence="7" type="primary">pbpB</name>
    <name evidence="7" type="ORF">Aargi30884_11010</name>
</gene>
<dbReference type="PROSITE" id="PS51178">
    <property type="entry name" value="PASTA"/>
    <property type="match status" value="2"/>
</dbReference>
<dbReference type="GO" id="GO:0005886">
    <property type="term" value="C:plasma membrane"/>
    <property type="evidence" value="ECO:0007669"/>
    <property type="project" value="TreeGrafter"/>
</dbReference>
<evidence type="ECO:0000256" key="5">
    <source>
        <dbReference type="SAM" id="Phobius"/>
    </source>
</evidence>
<dbReference type="PANTHER" id="PTHR30627">
    <property type="entry name" value="PEPTIDOGLYCAN D,D-TRANSPEPTIDASE"/>
    <property type="match status" value="1"/>
</dbReference>
<feature type="domain" description="PASTA" evidence="6">
    <location>
        <begin position="611"/>
        <end position="671"/>
    </location>
</feature>
<evidence type="ECO:0000256" key="4">
    <source>
        <dbReference type="SAM" id="MobiDB-lite"/>
    </source>
</evidence>
<dbReference type="CDD" id="cd06575">
    <property type="entry name" value="PASTA_Pbp2x-like_2"/>
    <property type="match status" value="1"/>
</dbReference>
<evidence type="ECO:0000313" key="8">
    <source>
        <dbReference type="Proteomes" id="UP000464754"/>
    </source>
</evidence>
<dbReference type="InterPro" id="IPR012338">
    <property type="entry name" value="Beta-lactam/transpept-like"/>
</dbReference>
<dbReference type="InterPro" id="IPR005543">
    <property type="entry name" value="PASTA_dom"/>
</dbReference>
<dbReference type="Gene3D" id="3.40.710.10">
    <property type="entry name" value="DD-peptidase/beta-lactamase superfamily"/>
    <property type="match status" value="1"/>
</dbReference>
<dbReference type="SMART" id="SM00740">
    <property type="entry name" value="PASTA"/>
    <property type="match status" value="2"/>
</dbReference>
<keyword evidence="5" id="KW-0812">Transmembrane</keyword>
<dbReference type="InterPro" id="IPR005311">
    <property type="entry name" value="PBP_dimer"/>
</dbReference>